<dbReference type="EMBL" id="PZFQ01000005">
    <property type="protein sequence ID" value="PTI77093.1"/>
    <property type="molecule type" value="Genomic_DNA"/>
</dbReference>
<keyword evidence="1" id="KW-0812">Transmembrane</keyword>
<sequence>MTTLKIHKLILVIGLSMVVLIGLGAWVSIHYAISDRSTNLSSLTVNRQKIGDKLNKDEYIVDEAMITKKYSAYYRKEYPDLIFIVKKKNSEIVGITLIHDRGIRTNFNATIEGPIENVIDKLGRNYKKKQLHNGFKSINFLDKDNKIKLSIICKHDKIKRIELYKK</sequence>
<keyword evidence="1" id="KW-1133">Transmembrane helix</keyword>
<feature type="transmembrane region" description="Helical" evidence="1">
    <location>
        <begin position="9"/>
        <end position="33"/>
    </location>
</feature>
<evidence type="ECO:0000256" key="1">
    <source>
        <dbReference type="SAM" id="Phobius"/>
    </source>
</evidence>
<comment type="caution">
    <text evidence="2">The sequence shown here is derived from an EMBL/GenBank/DDBJ whole genome shotgun (WGS) entry which is preliminary data.</text>
</comment>
<accession>A0A9Q6MVV8</accession>
<dbReference type="AlphaFoldDB" id="A0A9Q6MVV8"/>
<gene>
    <name evidence="2" type="ORF">BU058_02245</name>
</gene>
<dbReference type="RefSeq" id="WP_107544798.1">
    <property type="nucleotide sequence ID" value="NZ_PZFQ01000005.1"/>
</dbReference>
<organism evidence="2 3">
    <name type="scientific">Staphylococcus succinus</name>
    <dbReference type="NCBI Taxonomy" id="61015"/>
    <lineage>
        <taxon>Bacteria</taxon>
        <taxon>Bacillati</taxon>
        <taxon>Bacillota</taxon>
        <taxon>Bacilli</taxon>
        <taxon>Bacillales</taxon>
        <taxon>Staphylococcaceae</taxon>
        <taxon>Staphylococcus</taxon>
    </lineage>
</organism>
<evidence type="ECO:0000313" key="3">
    <source>
        <dbReference type="Proteomes" id="UP000241960"/>
    </source>
</evidence>
<keyword evidence="1" id="KW-0472">Membrane</keyword>
<name>A0A9Q6MVV8_9STAP</name>
<proteinExistence type="predicted"/>
<evidence type="ECO:0000313" key="2">
    <source>
        <dbReference type="EMBL" id="PTI77093.1"/>
    </source>
</evidence>
<reference evidence="2 3" key="1">
    <citation type="journal article" date="2016" name="Front. Microbiol.">
        <title>Comprehensive Phylogenetic Analysis of Bovine Non-aureus Staphylococci Species Based on Whole-Genome Sequencing.</title>
        <authorList>
            <person name="Naushad S."/>
            <person name="Barkema H.W."/>
            <person name="Luby C."/>
            <person name="Condas L.A."/>
            <person name="Nobrega D.B."/>
            <person name="Carson D.A."/>
            <person name="De Buck J."/>
        </authorList>
    </citation>
    <scope>NUCLEOTIDE SEQUENCE [LARGE SCALE GENOMIC DNA]</scope>
    <source>
        <strain evidence="2 3">SNUC 1231</strain>
    </source>
</reference>
<dbReference type="Proteomes" id="UP000241960">
    <property type="component" value="Unassembled WGS sequence"/>
</dbReference>
<protein>
    <submittedName>
        <fullName evidence="2">Uncharacterized protein</fullName>
    </submittedName>
</protein>